<proteinExistence type="inferred from homology"/>
<dbReference type="Gene3D" id="2.30.130.110">
    <property type="match status" value="1"/>
</dbReference>
<dbReference type="Pfam" id="PF20629">
    <property type="entry name" value="GD_AH_C"/>
    <property type="match status" value="1"/>
</dbReference>
<feature type="domain" description="SAF" evidence="3">
    <location>
        <begin position="15"/>
        <end position="84"/>
    </location>
</feature>
<dbReference type="InterPro" id="IPR044144">
    <property type="entry name" value="SAF_UxaA/GarD"/>
</dbReference>
<dbReference type="PANTHER" id="PTHR30536">
    <property type="entry name" value="ALTRONATE/GALACTARATE DEHYDRATASE"/>
    <property type="match status" value="1"/>
</dbReference>
<dbReference type="Pfam" id="PF08666">
    <property type="entry name" value="SAF"/>
    <property type="match status" value="1"/>
</dbReference>
<reference evidence="4 5" key="1">
    <citation type="submission" date="2017-09" db="EMBL/GenBank/DDBJ databases">
        <title>Biodiversity and function of Thalassospira species in the particle-attached aromatic-hydrocarbon-degrading consortia from the surface seawater of the China South Sea.</title>
        <authorList>
            <person name="Dong C."/>
            <person name="Lai Q."/>
            <person name="Shao Z."/>
        </authorList>
    </citation>
    <scope>NUCLEOTIDE SEQUENCE [LARGE SCALE GENOMIC DNA]</scope>
    <source>
        <strain evidence="4 5">139Z-12</strain>
    </source>
</reference>
<dbReference type="Proteomes" id="UP000233332">
    <property type="component" value="Unassembled WGS sequence"/>
</dbReference>
<organism evidence="4 5">
    <name type="scientific">Thalassospira lohafexi</name>
    <dbReference type="NCBI Taxonomy" id="744227"/>
    <lineage>
        <taxon>Bacteria</taxon>
        <taxon>Pseudomonadati</taxon>
        <taxon>Pseudomonadota</taxon>
        <taxon>Alphaproteobacteria</taxon>
        <taxon>Rhodospirillales</taxon>
        <taxon>Thalassospiraceae</taxon>
        <taxon>Thalassospira</taxon>
    </lineage>
</organism>
<dbReference type="InterPro" id="IPR052172">
    <property type="entry name" value="UxaA_altronate/galactarate_dh"/>
</dbReference>
<dbReference type="AlphaFoldDB" id="A0A2N3L7K1"/>
<evidence type="ECO:0000259" key="3">
    <source>
        <dbReference type="SMART" id="SM00858"/>
    </source>
</evidence>
<keyword evidence="5" id="KW-1185">Reference proteome</keyword>
<dbReference type="EMBL" id="NXGX01000003">
    <property type="protein sequence ID" value="PKR58680.1"/>
    <property type="molecule type" value="Genomic_DNA"/>
</dbReference>
<dbReference type="InterPro" id="IPR048332">
    <property type="entry name" value="GD_AH_C"/>
</dbReference>
<accession>A0A2N3L7K1</accession>
<evidence type="ECO:0000256" key="2">
    <source>
        <dbReference type="ARBA" id="ARBA00023239"/>
    </source>
</evidence>
<dbReference type="RefSeq" id="WP_101301087.1">
    <property type="nucleotide sequence ID" value="NZ_NXGX01000003.1"/>
</dbReference>
<name>A0A2N3L7K1_9PROT</name>
<comment type="similarity">
    <text evidence="1">Belongs to the UxaA family.</text>
</comment>
<sequence length="508" mass="54338">MTTSSPDSILLHPGDNVEIALGNLAKGTRISQSGVLLSAPVTRGHKIATRPIAAGDPVLRYGQIIGAATTDIAPGDHVHTHNIGMSEHRQDYDFAKDIAALPAATEQKFFMGYPRSDGRFGTRNYIGVLTSVNCSGSVARFMAEQAEKTSWFAELENVDGIVPIVHGSGCGMGRHDEGYDTLFRTLSGYAKHPNFGGILLVGLGCEAMQVEDLVGAEKLRHDGNFHYMTIQNSGGTRQTVERGVDILRDIALRANKVKRVRVPASELIVGLQCGGSDGYSGITANPALGYASDLLVRQGGTTILSETPEIYGAEHLLTRRAISVEVGQKLVDRINWWENYTSVRGGEMNNNPSPGNKRGGLTTILEKSLGAVAKGGTAPLTDVYQFGQIIDKKGFVFMDSPGYDPCSVTGQIASGATLIAFTTGRGSVSGYIPSPCIKLSTNTAMYENMHEDMDINCGDIADGNVTIEDKGHEIFEMFLRVASGTESKSEALGFGNAEFVPWQIGAVM</sequence>
<evidence type="ECO:0000313" key="5">
    <source>
        <dbReference type="Proteomes" id="UP000233332"/>
    </source>
</evidence>
<dbReference type="CDD" id="cd11613">
    <property type="entry name" value="SAF_AH_GD"/>
    <property type="match status" value="1"/>
</dbReference>
<dbReference type="SMART" id="SM00858">
    <property type="entry name" value="SAF"/>
    <property type="match status" value="1"/>
</dbReference>
<dbReference type="PANTHER" id="PTHR30536:SF5">
    <property type="entry name" value="ALTRONATE DEHYDRATASE"/>
    <property type="match status" value="1"/>
</dbReference>
<evidence type="ECO:0000313" key="4">
    <source>
        <dbReference type="EMBL" id="PKR58680.1"/>
    </source>
</evidence>
<keyword evidence="2" id="KW-0456">Lyase</keyword>
<dbReference type="GO" id="GO:0016829">
    <property type="term" value="F:lyase activity"/>
    <property type="evidence" value="ECO:0007669"/>
    <property type="project" value="UniProtKB-KW"/>
</dbReference>
<dbReference type="InterPro" id="IPR007392">
    <property type="entry name" value="GD_AH_second"/>
</dbReference>
<protein>
    <submittedName>
        <fullName evidence="4">Galactonate dehydratase</fullName>
    </submittedName>
</protein>
<gene>
    <name evidence="4" type="ORF">COO92_07345</name>
</gene>
<comment type="caution">
    <text evidence="4">The sequence shown here is derived from an EMBL/GenBank/DDBJ whole genome shotgun (WGS) entry which is preliminary data.</text>
</comment>
<dbReference type="InterPro" id="IPR013974">
    <property type="entry name" value="SAF"/>
</dbReference>
<evidence type="ECO:0000256" key="1">
    <source>
        <dbReference type="ARBA" id="ARBA00010986"/>
    </source>
</evidence>
<dbReference type="GO" id="GO:0019698">
    <property type="term" value="P:D-galacturonate catabolic process"/>
    <property type="evidence" value="ECO:0007669"/>
    <property type="project" value="TreeGrafter"/>
</dbReference>
<dbReference type="Pfam" id="PF04295">
    <property type="entry name" value="GD_AH_second"/>
    <property type="match status" value="1"/>
</dbReference>